<keyword evidence="1" id="KW-0472">Membrane</keyword>
<feature type="transmembrane region" description="Helical" evidence="1">
    <location>
        <begin position="43"/>
        <end position="60"/>
    </location>
</feature>
<dbReference type="RefSeq" id="WP_224033207.1">
    <property type="nucleotide sequence ID" value="NZ_AP024849.1"/>
</dbReference>
<feature type="transmembrane region" description="Helical" evidence="1">
    <location>
        <begin position="66"/>
        <end position="83"/>
    </location>
</feature>
<accession>A0ABM7T654</accession>
<dbReference type="EMBL" id="AP024849">
    <property type="protein sequence ID" value="BCZ46804.1"/>
    <property type="molecule type" value="Genomic_DNA"/>
</dbReference>
<organism evidence="2 3">
    <name type="scientific">Clostridium gelidum</name>
    <dbReference type="NCBI Taxonomy" id="704125"/>
    <lineage>
        <taxon>Bacteria</taxon>
        <taxon>Bacillati</taxon>
        <taxon>Bacillota</taxon>
        <taxon>Clostridia</taxon>
        <taxon>Eubacteriales</taxon>
        <taxon>Clostridiaceae</taxon>
        <taxon>Clostridium</taxon>
    </lineage>
</organism>
<evidence type="ECO:0000256" key="1">
    <source>
        <dbReference type="SAM" id="Phobius"/>
    </source>
</evidence>
<protein>
    <recommendedName>
        <fullName evidence="4">DUF3040 domain-containing protein</fullName>
    </recommendedName>
</protein>
<evidence type="ECO:0000313" key="3">
    <source>
        <dbReference type="Proteomes" id="UP000824633"/>
    </source>
</evidence>
<evidence type="ECO:0000313" key="2">
    <source>
        <dbReference type="EMBL" id="BCZ46804.1"/>
    </source>
</evidence>
<name>A0ABM7T654_9CLOT</name>
<keyword evidence="3" id="KW-1185">Reference proteome</keyword>
<keyword evidence="1" id="KW-0812">Transmembrane</keyword>
<proteinExistence type="predicted"/>
<gene>
    <name evidence="2" type="ORF">psyc5s11_28710</name>
</gene>
<sequence>MNEKDKEFIDNVRRKINYIEHVRYEEEKIQQYKKTNMKKSIKLTLVFSIILCIILIPVLITKSFDMIYVFVLGICILGFCCYYENYSKEISQ</sequence>
<keyword evidence="1" id="KW-1133">Transmembrane helix</keyword>
<reference evidence="3" key="1">
    <citation type="submission" date="2021-07" db="EMBL/GenBank/DDBJ databases">
        <title>Complete genome sequencing of a Clostridium isolate.</title>
        <authorList>
            <person name="Ueki A."/>
            <person name="Tonouchi A."/>
        </authorList>
    </citation>
    <scope>NUCLEOTIDE SEQUENCE [LARGE SCALE GENOMIC DNA]</scope>
    <source>
        <strain evidence="3">C5S11</strain>
    </source>
</reference>
<dbReference type="Proteomes" id="UP000824633">
    <property type="component" value="Chromosome"/>
</dbReference>
<evidence type="ECO:0008006" key="4">
    <source>
        <dbReference type="Google" id="ProtNLM"/>
    </source>
</evidence>